<feature type="transmembrane region" description="Helical" evidence="5">
    <location>
        <begin position="143"/>
        <end position="164"/>
    </location>
</feature>
<proteinExistence type="predicted"/>
<sequence>MNNNSEKAQFWRRFLAGLIDFILLFALFLLFFYLFLILTNWAKIKFYLWIITVFFLTFTYRIFMVSFSLQTLGQFLTNTKIYFLRENLNFKAKILVLLKKEIFLSLNWILTIFITSLLVDLSFGLNFNFFENFISQSQKLNLFQQISLSFPALLAKVNFFFLIINNLSIFSRHKTTIIDRYSNTEIHLKKSGLANNFLNAIPANFIPVDWKGN</sequence>
<evidence type="ECO:0000256" key="1">
    <source>
        <dbReference type="ARBA" id="ARBA00004141"/>
    </source>
</evidence>
<dbReference type="RefSeq" id="WP_011206251.1">
    <property type="nucleotide sequence ID" value="NZ_CP079799.1"/>
</dbReference>
<keyword evidence="4 5" id="KW-0472">Membrane</keyword>
<keyword evidence="2 5" id="KW-0812">Transmembrane</keyword>
<dbReference type="Pfam" id="PF06271">
    <property type="entry name" value="RDD"/>
    <property type="match status" value="1"/>
</dbReference>
<evidence type="ECO:0000259" key="6">
    <source>
        <dbReference type="Pfam" id="PF06271"/>
    </source>
</evidence>
<accession>A0ABD4SXD2</accession>
<feature type="transmembrane region" description="Helical" evidence="5">
    <location>
        <begin position="44"/>
        <end position="63"/>
    </location>
</feature>
<dbReference type="Proteomes" id="UP001203104">
    <property type="component" value="Unassembled WGS sequence"/>
</dbReference>
<evidence type="ECO:0000256" key="3">
    <source>
        <dbReference type="ARBA" id="ARBA00022989"/>
    </source>
</evidence>
<dbReference type="InterPro" id="IPR010432">
    <property type="entry name" value="RDD"/>
</dbReference>
<evidence type="ECO:0000256" key="5">
    <source>
        <dbReference type="SAM" id="Phobius"/>
    </source>
</evidence>
<evidence type="ECO:0000256" key="2">
    <source>
        <dbReference type="ARBA" id="ARBA00022692"/>
    </source>
</evidence>
<comment type="caution">
    <text evidence="7">The sequence shown here is derived from an EMBL/GenBank/DDBJ whole genome shotgun (WGS) entry which is preliminary data.</text>
</comment>
<dbReference type="GO" id="GO:0016020">
    <property type="term" value="C:membrane"/>
    <property type="evidence" value="ECO:0007669"/>
    <property type="project" value="UniProtKB-SubCell"/>
</dbReference>
<evidence type="ECO:0000313" key="8">
    <source>
        <dbReference type="Proteomes" id="UP001203104"/>
    </source>
</evidence>
<feature type="domain" description="RDD" evidence="6">
    <location>
        <begin position="8"/>
        <end position="183"/>
    </location>
</feature>
<evidence type="ECO:0000256" key="4">
    <source>
        <dbReference type="ARBA" id="ARBA00023136"/>
    </source>
</evidence>
<keyword evidence="3 5" id="KW-1133">Transmembrane helix</keyword>
<feature type="transmembrane region" description="Helical" evidence="5">
    <location>
        <begin position="14"/>
        <end position="38"/>
    </location>
</feature>
<dbReference type="EMBL" id="VBRW01000005">
    <property type="protein sequence ID" value="MCI8283454.1"/>
    <property type="molecule type" value="Genomic_DNA"/>
</dbReference>
<gene>
    <name evidence="7" type="ORF">FEF30_02665</name>
</gene>
<dbReference type="AlphaFoldDB" id="A0ABD4SXD2"/>
<feature type="transmembrane region" description="Helical" evidence="5">
    <location>
        <begin position="102"/>
        <end position="123"/>
    </location>
</feature>
<name>A0ABD4SXD2_MESHO</name>
<organism evidence="7 8">
    <name type="scientific">Mesomycoplasma hyopneumoniae</name>
    <name type="common">Mycoplasma hyopneumoniae</name>
    <dbReference type="NCBI Taxonomy" id="2099"/>
    <lineage>
        <taxon>Bacteria</taxon>
        <taxon>Bacillati</taxon>
        <taxon>Mycoplasmatota</taxon>
        <taxon>Mycoplasmoidales</taxon>
        <taxon>Metamycoplasmataceae</taxon>
        <taxon>Mesomycoplasma</taxon>
    </lineage>
</organism>
<comment type="subcellular location">
    <subcellularLocation>
        <location evidence="1">Membrane</location>
        <topology evidence="1">Multi-pass membrane protein</topology>
    </subcellularLocation>
</comment>
<reference evidence="7 8" key="1">
    <citation type="submission" date="2019-05" db="EMBL/GenBank/DDBJ databases">
        <title>Genome sequencing and assembly of Mycoplasma hyopneumoniae strains UFV01 and UFV02.</title>
        <authorList>
            <person name="De Souza L.F."/>
            <person name="Gonzaga N.F."/>
            <person name="Santos M.R."/>
            <person name="Deeney A.S."/>
            <person name="Vidigal P.M.P."/>
            <person name="Moreira M.A.S."/>
            <person name="Fietto J.R.L."/>
            <person name="Bressan G.C."/>
            <person name="Rycroft A.N."/>
            <person name="Silva Junior A."/>
        </authorList>
    </citation>
    <scope>NUCLEOTIDE SEQUENCE [LARGE SCALE GENOMIC DNA]</scope>
    <source>
        <strain evidence="7 8">UFV01</strain>
    </source>
</reference>
<evidence type="ECO:0000313" key="7">
    <source>
        <dbReference type="EMBL" id="MCI8283454.1"/>
    </source>
</evidence>
<protein>
    <recommendedName>
        <fullName evidence="6">RDD domain-containing protein</fullName>
    </recommendedName>
</protein>